<dbReference type="EMBL" id="CM023481">
    <property type="protein sequence ID" value="KAH6948299.1"/>
    <property type="molecule type" value="Genomic_DNA"/>
</dbReference>
<dbReference type="Proteomes" id="UP000821845">
    <property type="component" value="Chromosome 1"/>
</dbReference>
<organism evidence="1 2">
    <name type="scientific">Hyalomma asiaticum</name>
    <name type="common">Tick</name>
    <dbReference type="NCBI Taxonomy" id="266040"/>
    <lineage>
        <taxon>Eukaryota</taxon>
        <taxon>Metazoa</taxon>
        <taxon>Ecdysozoa</taxon>
        <taxon>Arthropoda</taxon>
        <taxon>Chelicerata</taxon>
        <taxon>Arachnida</taxon>
        <taxon>Acari</taxon>
        <taxon>Parasitiformes</taxon>
        <taxon>Ixodida</taxon>
        <taxon>Ixodoidea</taxon>
        <taxon>Ixodidae</taxon>
        <taxon>Hyalomminae</taxon>
        <taxon>Hyalomma</taxon>
    </lineage>
</organism>
<protein>
    <submittedName>
        <fullName evidence="1">Uncharacterized protein</fullName>
    </submittedName>
</protein>
<evidence type="ECO:0000313" key="2">
    <source>
        <dbReference type="Proteomes" id="UP000821845"/>
    </source>
</evidence>
<sequence length="138" mass="15330">MARMYTRFHRFYAQRSGTARLAAKYVLVMYDRRKHHQRWCARPGIHEREKLGDAVKVLFVVRNCDVDTWIPTTKTIDPNLAAIFRICDSRSYWSAAGNPAAAAAKIAPGAIGADRAVSADLAVAEQVSALLRPPDCSV</sequence>
<keyword evidence="2" id="KW-1185">Reference proteome</keyword>
<accession>A0ACB7TQ54</accession>
<proteinExistence type="predicted"/>
<evidence type="ECO:0000313" key="1">
    <source>
        <dbReference type="EMBL" id="KAH6948299.1"/>
    </source>
</evidence>
<comment type="caution">
    <text evidence="1">The sequence shown here is derived from an EMBL/GenBank/DDBJ whole genome shotgun (WGS) entry which is preliminary data.</text>
</comment>
<gene>
    <name evidence="1" type="ORF">HPB50_023355</name>
</gene>
<name>A0ACB7TQ54_HYAAI</name>
<reference evidence="1" key="1">
    <citation type="submission" date="2020-05" db="EMBL/GenBank/DDBJ databases">
        <title>Large-scale comparative analyses of tick genomes elucidate their genetic diversity and vector capacities.</title>
        <authorList>
            <person name="Jia N."/>
            <person name="Wang J."/>
            <person name="Shi W."/>
            <person name="Du L."/>
            <person name="Sun Y."/>
            <person name="Zhan W."/>
            <person name="Jiang J."/>
            <person name="Wang Q."/>
            <person name="Zhang B."/>
            <person name="Ji P."/>
            <person name="Sakyi L.B."/>
            <person name="Cui X."/>
            <person name="Yuan T."/>
            <person name="Jiang B."/>
            <person name="Yang W."/>
            <person name="Lam T.T.-Y."/>
            <person name="Chang Q."/>
            <person name="Ding S."/>
            <person name="Wang X."/>
            <person name="Zhu J."/>
            <person name="Ruan X."/>
            <person name="Zhao L."/>
            <person name="Wei J."/>
            <person name="Que T."/>
            <person name="Du C."/>
            <person name="Cheng J."/>
            <person name="Dai P."/>
            <person name="Han X."/>
            <person name="Huang E."/>
            <person name="Gao Y."/>
            <person name="Liu J."/>
            <person name="Shao H."/>
            <person name="Ye R."/>
            <person name="Li L."/>
            <person name="Wei W."/>
            <person name="Wang X."/>
            <person name="Wang C."/>
            <person name="Yang T."/>
            <person name="Huo Q."/>
            <person name="Li W."/>
            <person name="Guo W."/>
            <person name="Chen H."/>
            <person name="Zhou L."/>
            <person name="Ni X."/>
            <person name="Tian J."/>
            <person name="Zhou Y."/>
            <person name="Sheng Y."/>
            <person name="Liu T."/>
            <person name="Pan Y."/>
            <person name="Xia L."/>
            <person name="Li J."/>
            <person name="Zhao F."/>
            <person name="Cao W."/>
        </authorList>
    </citation>
    <scope>NUCLEOTIDE SEQUENCE</scope>
    <source>
        <strain evidence="1">Hyas-2018</strain>
    </source>
</reference>